<name>A0ABX7KC22_9SPHN</name>
<dbReference type="InterPro" id="IPR000182">
    <property type="entry name" value="GNAT_dom"/>
</dbReference>
<dbReference type="InterPro" id="IPR016181">
    <property type="entry name" value="Acyl_CoA_acyltransferase"/>
</dbReference>
<reference evidence="4 5" key="1">
    <citation type="submission" date="2020-09" db="EMBL/GenBank/DDBJ databases">
        <title>Complete genome sequence of altererythrobacter flavus SS-21NJ, isolated from Dongying oil sludge in Shandong province.</title>
        <authorList>
            <person name="Sun S."/>
            <person name="Zhang Z."/>
        </authorList>
    </citation>
    <scope>NUCLEOTIDE SEQUENCE [LARGE SCALE GENOMIC DNA]</scope>
    <source>
        <strain evidence="4 5">SS-21NJ</strain>
    </source>
</reference>
<sequence>MKIRNEKTADIPAIEQVITDAMRLLAQATGTEVAIVARLREANALSLSLVAEEGGDVIGYLAVSSAQVGKQDGWGLIGPVAVAPAHRLNGVGSALMCEALHRLRETSRGAALVGDPIYYARFGFRAYPGLVVPGCPPEVVQAIPFDGAEPCGELIHHPAFGLDQ</sequence>
<dbReference type="Proteomes" id="UP000663637">
    <property type="component" value="Chromosome"/>
</dbReference>
<evidence type="ECO:0000256" key="2">
    <source>
        <dbReference type="ARBA" id="ARBA00023315"/>
    </source>
</evidence>
<proteinExistence type="predicted"/>
<dbReference type="EMBL" id="CP061510">
    <property type="protein sequence ID" value="QSB45834.1"/>
    <property type="molecule type" value="Genomic_DNA"/>
</dbReference>
<dbReference type="CDD" id="cd04301">
    <property type="entry name" value="NAT_SF"/>
    <property type="match status" value="1"/>
</dbReference>
<accession>A0ABX7KC22</accession>
<feature type="domain" description="N-acetyltransferase" evidence="3">
    <location>
        <begin position="1"/>
        <end position="146"/>
    </location>
</feature>
<dbReference type="PANTHER" id="PTHR43877:SF1">
    <property type="entry name" value="ACETYLTRANSFERASE"/>
    <property type="match status" value="1"/>
</dbReference>
<evidence type="ECO:0000259" key="3">
    <source>
        <dbReference type="PROSITE" id="PS51186"/>
    </source>
</evidence>
<evidence type="ECO:0000313" key="5">
    <source>
        <dbReference type="Proteomes" id="UP000663637"/>
    </source>
</evidence>
<dbReference type="PANTHER" id="PTHR43877">
    <property type="entry name" value="AMINOALKYLPHOSPHONATE N-ACETYLTRANSFERASE-RELATED-RELATED"/>
    <property type="match status" value="1"/>
</dbReference>
<evidence type="ECO:0000313" key="4">
    <source>
        <dbReference type="EMBL" id="QSB45834.1"/>
    </source>
</evidence>
<protein>
    <submittedName>
        <fullName evidence="4">N-acetyltransferase</fullName>
    </submittedName>
</protein>
<organism evidence="4 5">
    <name type="scientific">Tsuneonella flava</name>
    <dbReference type="NCBI Taxonomy" id="2055955"/>
    <lineage>
        <taxon>Bacteria</taxon>
        <taxon>Pseudomonadati</taxon>
        <taxon>Pseudomonadota</taxon>
        <taxon>Alphaproteobacteria</taxon>
        <taxon>Sphingomonadales</taxon>
        <taxon>Erythrobacteraceae</taxon>
        <taxon>Tsuneonella</taxon>
    </lineage>
</organism>
<dbReference type="Gene3D" id="3.40.630.30">
    <property type="match status" value="1"/>
</dbReference>
<evidence type="ECO:0000256" key="1">
    <source>
        <dbReference type="ARBA" id="ARBA00022679"/>
    </source>
</evidence>
<dbReference type="SUPFAM" id="SSF55729">
    <property type="entry name" value="Acyl-CoA N-acyltransferases (Nat)"/>
    <property type="match status" value="1"/>
</dbReference>
<dbReference type="RefSeq" id="WP_205445155.1">
    <property type="nucleotide sequence ID" value="NZ_CP061510.1"/>
</dbReference>
<dbReference type="Pfam" id="PF13508">
    <property type="entry name" value="Acetyltransf_7"/>
    <property type="match status" value="1"/>
</dbReference>
<dbReference type="InterPro" id="IPR050832">
    <property type="entry name" value="Bact_Acetyltransf"/>
</dbReference>
<keyword evidence="1" id="KW-0808">Transferase</keyword>
<keyword evidence="2" id="KW-0012">Acyltransferase</keyword>
<gene>
    <name evidence="4" type="ORF">IDJ81_07070</name>
</gene>
<dbReference type="PROSITE" id="PS51186">
    <property type="entry name" value="GNAT"/>
    <property type="match status" value="1"/>
</dbReference>
<keyword evidence="5" id="KW-1185">Reference proteome</keyword>